<dbReference type="InterPro" id="IPR012914">
    <property type="entry name" value="PucR_dom"/>
</dbReference>
<organism evidence="5 6">
    <name type="scientific">Saccharopolyspora oryzae</name>
    <dbReference type="NCBI Taxonomy" id="2997343"/>
    <lineage>
        <taxon>Bacteria</taxon>
        <taxon>Bacillati</taxon>
        <taxon>Actinomycetota</taxon>
        <taxon>Actinomycetes</taxon>
        <taxon>Pseudonocardiales</taxon>
        <taxon>Pseudonocardiaceae</taxon>
        <taxon>Saccharopolyspora</taxon>
    </lineage>
</organism>
<comment type="similarity">
    <text evidence="1">Belongs to the CdaR family.</text>
</comment>
<evidence type="ECO:0000313" key="5">
    <source>
        <dbReference type="EMBL" id="MDA3625642.1"/>
    </source>
</evidence>
<dbReference type="InterPro" id="IPR051448">
    <property type="entry name" value="CdaR-like_regulators"/>
</dbReference>
<evidence type="ECO:0000256" key="1">
    <source>
        <dbReference type="ARBA" id="ARBA00006754"/>
    </source>
</evidence>
<dbReference type="Proteomes" id="UP001210380">
    <property type="component" value="Unassembled WGS sequence"/>
</dbReference>
<dbReference type="InterPro" id="IPR041522">
    <property type="entry name" value="CdaR_GGDEF"/>
</dbReference>
<dbReference type="Pfam" id="PF17853">
    <property type="entry name" value="GGDEF_2"/>
    <property type="match status" value="1"/>
</dbReference>
<dbReference type="InterPro" id="IPR025736">
    <property type="entry name" value="PucR_C-HTH_dom"/>
</dbReference>
<dbReference type="InterPro" id="IPR042070">
    <property type="entry name" value="PucR_C-HTH_sf"/>
</dbReference>
<feature type="domain" description="CdaR GGDEF-like" evidence="4">
    <location>
        <begin position="262"/>
        <end position="373"/>
    </location>
</feature>
<accession>A0ABT4UV92</accession>
<evidence type="ECO:0000313" key="6">
    <source>
        <dbReference type="Proteomes" id="UP001210380"/>
    </source>
</evidence>
<feature type="domain" description="PucR C-terminal helix-turn-helix" evidence="3">
    <location>
        <begin position="422"/>
        <end position="480"/>
    </location>
</feature>
<comment type="caution">
    <text evidence="5">The sequence shown here is derived from an EMBL/GenBank/DDBJ whole genome shotgun (WGS) entry which is preliminary data.</text>
</comment>
<sequence>MKNAMMPVSVGDLVAEPSLRLVARTSHCGAARPISWVSTTELPDPVPFLRGDELVLTTGMYERTDEQWWELVDRLARLPIAALCFGTGLVHREVPDVVVRAAEECGLALVESPCEVPFVQISHWVADRIFAEQYDAVRANVAVQDELVRALLAGNGLTGLLSRLHVHLGRTPVAVVGVDGAVLAKFPQHAAVPDATVRRPVEIDQVPVAQVCADIPAQFESVLSFAANILGLEIARHQAVLTGRRELLGHVVEDVLEHVISDREGRARLTRARVPVGEPNHVVLATVDGPADRLRRLPWAVGQLVERRDDHQPTAVIDNTAVLIVPATADVAGIAAELRDRLAVLDPQVGVGVSTARSGVPGLRIGHAEARQASAQGPGVHPAGPLSVTGMLAGSVDLPLAELAETTLARLLRYDVEHDGELLATLRAYLDHDCSPSVTAKALAVHRNSLRYRLQLIEQLTGRDLARLTDRIELWFAVRALSRGAGEP</sequence>
<evidence type="ECO:0000259" key="2">
    <source>
        <dbReference type="Pfam" id="PF07905"/>
    </source>
</evidence>
<evidence type="ECO:0000259" key="4">
    <source>
        <dbReference type="Pfam" id="PF17853"/>
    </source>
</evidence>
<keyword evidence="6" id="KW-1185">Reference proteome</keyword>
<dbReference type="PANTHER" id="PTHR33744:SF1">
    <property type="entry name" value="DNA-BINDING TRANSCRIPTIONAL ACTIVATOR ADER"/>
    <property type="match status" value="1"/>
</dbReference>
<dbReference type="Pfam" id="PF13556">
    <property type="entry name" value="HTH_30"/>
    <property type="match status" value="1"/>
</dbReference>
<dbReference type="RefSeq" id="WP_270948219.1">
    <property type="nucleotide sequence ID" value="NZ_JAQGLA010000010.1"/>
</dbReference>
<dbReference type="Pfam" id="PF07905">
    <property type="entry name" value="PucR"/>
    <property type="match status" value="1"/>
</dbReference>
<name>A0ABT4UV92_9PSEU</name>
<dbReference type="EMBL" id="JAQGLA010000010">
    <property type="protein sequence ID" value="MDA3625642.1"/>
    <property type="molecule type" value="Genomic_DNA"/>
</dbReference>
<dbReference type="Gene3D" id="1.10.10.2840">
    <property type="entry name" value="PucR C-terminal helix-turn-helix domain"/>
    <property type="match status" value="1"/>
</dbReference>
<feature type="domain" description="Purine catabolism PurC-like" evidence="2">
    <location>
        <begin position="13"/>
        <end position="129"/>
    </location>
</feature>
<proteinExistence type="inferred from homology"/>
<reference evidence="5 6" key="1">
    <citation type="submission" date="2022-11" db="EMBL/GenBank/DDBJ databases">
        <title>Draft genome sequence of Saccharopolyspora sp. WRP15-2 isolated from rhizosphere soils of wild rice in Thailand.</title>
        <authorList>
            <person name="Duangmal K."/>
            <person name="Kammanee S."/>
            <person name="Muangham S."/>
        </authorList>
    </citation>
    <scope>NUCLEOTIDE SEQUENCE [LARGE SCALE GENOMIC DNA]</scope>
    <source>
        <strain evidence="5 6">WRP15-2</strain>
    </source>
</reference>
<gene>
    <name evidence="5" type="ORF">OU415_09355</name>
</gene>
<dbReference type="PANTHER" id="PTHR33744">
    <property type="entry name" value="CARBOHYDRATE DIACID REGULATOR"/>
    <property type="match status" value="1"/>
</dbReference>
<evidence type="ECO:0000259" key="3">
    <source>
        <dbReference type="Pfam" id="PF13556"/>
    </source>
</evidence>
<protein>
    <submittedName>
        <fullName evidence="5">PucR family transcriptional regulator ligand-binding domain-containing protein</fullName>
    </submittedName>
</protein>